<proteinExistence type="predicted"/>
<dbReference type="InterPro" id="IPR029044">
    <property type="entry name" value="Nucleotide-diphossugar_trans"/>
</dbReference>
<dbReference type="AlphaFoldDB" id="A0A6J4UI24"/>
<name>A0A6J4UI24_9ACTN</name>
<evidence type="ECO:0000313" key="1">
    <source>
        <dbReference type="EMBL" id="CAA9548674.1"/>
    </source>
</evidence>
<dbReference type="EMBL" id="CADCWC010000382">
    <property type="protein sequence ID" value="CAA9548674.1"/>
    <property type="molecule type" value="Genomic_DNA"/>
</dbReference>
<reference evidence="1" key="1">
    <citation type="submission" date="2020-02" db="EMBL/GenBank/DDBJ databases">
        <authorList>
            <person name="Meier V. D."/>
        </authorList>
    </citation>
    <scope>NUCLEOTIDE SEQUENCE</scope>
    <source>
        <strain evidence="1">AVDCRST_MAG79</strain>
    </source>
</reference>
<protein>
    <submittedName>
        <fullName evidence="1">Uncharacterized protein</fullName>
    </submittedName>
</protein>
<accession>A0A6J4UI24</accession>
<gene>
    <name evidence="1" type="ORF">AVDCRST_MAG79-2517</name>
</gene>
<organism evidence="1">
    <name type="scientific">uncultured Thermoleophilia bacterium</name>
    <dbReference type="NCBI Taxonomy" id="1497501"/>
    <lineage>
        <taxon>Bacteria</taxon>
        <taxon>Bacillati</taxon>
        <taxon>Actinomycetota</taxon>
        <taxon>Thermoleophilia</taxon>
        <taxon>environmental samples</taxon>
    </lineage>
</organism>
<sequence>MSPTPRLDACTIVARNYLAHARSVAESFLEHHPGATFTVLLIDGEGGERAGSGVEVLGVTEIGLDAAELGRMATLYDVVEIATAYKPFLLRHLLGRGRGPVAYLDPDIVVYTPLVEVAELAAERSIVLTPHTTEPMPRDGLVPGETQILSVGVYNLGFVAVGPGAERFLDWWGERLARDCINAVTQSLFVDQRWVDFVPCYFDCAILRDAGHNVAYWNLSSRRVARWGPGHTVNGRPLRFFHFSGYSPDRPHELSKFQAGRARITLDDPVLAELCAGYGRRLLDRGYAEARAARFGGDQLPNGLHLDGTMRRLYRRELLAAERAGHPEPPSAFAADGGDGFLAWLRAPVGGRPDLSRYLHALWTGHAGLQAAFPEATTGDPHGYLDWLRREGAAQVGVPAELLPGATGRPAGHARETLLAGARAAVDQAFADEVADDPAVLGHYAVHVAADDDVSLVLLLPADDASGLEERLLAAVEAAGLGDDSPDLLAVAHAPEDLPGLAHAAQAVLTHRPPVGPLVATPHLRVEELDRLGRLLPTERRRAA</sequence>
<dbReference type="SUPFAM" id="SSF53448">
    <property type="entry name" value="Nucleotide-diphospho-sugar transferases"/>
    <property type="match status" value="1"/>
</dbReference>